<dbReference type="Pfam" id="PF03963">
    <property type="entry name" value="FlgD"/>
    <property type="match status" value="1"/>
</dbReference>
<evidence type="ECO:0000313" key="5">
    <source>
        <dbReference type="Proteomes" id="UP001597120"/>
    </source>
</evidence>
<keyword evidence="4" id="KW-0969">Cilium</keyword>
<name>A0ABW3D731_9BACL</name>
<comment type="similarity">
    <text evidence="1">Belongs to the FlgD family.</text>
</comment>
<gene>
    <name evidence="4" type="ORF">ACFQ03_08485</name>
</gene>
<protein>
    <submittedName>
        <fullName evidence="4">Flagellar hook capping FlgD N-terminal domain-containing protein</fullName>
    </submittedName>
</protein>
<keyword evidence="4" id="KW-0282">Flagellum</keyword>
<dbReference type="EMBL" id="JBHTIU010000027">
    <property type="protein sequence ID" value="MFD0869187.1"/>
    <property type="molecule type" value="Genomic_DNA"/>
</dbReference>
<accession>A0ABW3D731</accession>
<evidence type="ECO:0000313" key="4">
    <source>
        <dbReference type="EMBL" id="MFD0869187.1"/>
    </source>
</evidence>
<comment type="caution">
    <text evidence="4">The sequence shown here is derived from an EMBL/GenBank/DDBJ whole genome shotgun (WGS) entry which is preliminary data.</text>
</comment>
<dbReference type="RefSeq" id="WP_379287415.1">
    <property type="nucleotide sequence ID" value="NZ_JBHTIU010000027.1"/>
</dbReference>
<dbReference type="Proteomes" id="UP001597120">
    <property type="component" value="Unassembled WGS sequence"/>
</dbReference>
<reference evidence="5" key="1">
    <citation type="journal article" date="2019" name="Int. J. Syst. Evol. Microbiol.">
        <title>The Global Catalogue of Microorganisms (GCM) 10K type strain sequencing project: providing services to taxonomists for standard genome sequencing and annotation.</title>
        <authorList>
            <consortium name="The Broad Institute Genomics Platform"/>
            <consortium name="The Broad Institute Genome Sequencing Center for Infectious Disease"/>
            <person name="Wu L."/>
            <person name="Ma J."/>
        </authorList>
    </citation>
    <scope>NUCLEOTIDE SEQUENCE [LARGE SCALE GENOMIC DNA]</scope>
    <source>
        <strain evidence="5">CCUG 57263</strain>
    </source>
</reference>
<proteinExistence type="inferred from homology"/>
<evidence type="ECO:0000256" key="2">
    <source>
        <dbReference type="ARBA" id="ARBA00022795"/>
    </source>
</evidence>
<evidence type="ECO:0000256" key="1">
    <source>
        <dbReference type="ARBA" id="ARBA00010577"/>
    </source>
</evidence>
<keyword evidence="4" id="KW-0966">Cell projection</keyword>
<evidence type="ECO:0000256" key="3">
    <source>
        <dbReference type="SAM" id="MobiDB-lite"/>
    </source>
</evidence>
<keyword evidence="5" id="KW-1185">Reference proteome</keyword>
<organism evidence="4 5">
    <name type="scientific">Paenibacillus residui</name>
    <dbReference type="NCBI Taxonomy" id="629724"/>
    <lineage>
        <taxon>Bacteria</taxon>
        <taxon>Bacillati</taxon>
        <taxon>Bacillota</taxon>
        <taxon>Bacilli</taxon>
        <taxon>Bacillales</taxon>
        <taxon>Paenibacillaceae</taxon>
        <taxon>Paenibacillus</taxon>
    </lineage>
</organism>
<sequence>MSDAISTRNIWPYYSSNNTFNTAEKNDSLGKNEFLKILMTQLSNQDPMQPMQDREFIAQMAQFTAVEQMTNMAADMRLLRQSLGMASALIGKEIQWITLNDKGEKVTQSGVVTALTFKDGVQYAVVGEHSISMDQIIQIGQPGEENPPDEVENPGGGEEETPGDVEEPDEGGSTPGGGDEPEETGNGSPGNGV</sequence>
<dbReference type="InterPro" id="IPR005648">
    <property type="entry name" value="FlgD"/>
</dbReference>
<feature type="region of interest" description="Disordered" evidence="3">
    <location>
        <begin position="140"/>
        <end position="193"/>
    </location>
</feature>
<keyword evidence="2" id="KW-1005">Bacterial flagellum biogenesis</keyword>
<feature type="compositionally biased region" description="Acidic residues" evidence="3">
    <location>
        <begin position="146"/>
        <end position="170"/>
    </location>
</feature>